<sequence length="125" mass="14679">MSPFRLHMEVHNILNKDIKMSKTGRGVLLEVDTRMDEERLMRMNELAGVKVKVTREGYLNTSRGVVKHIDLKRCESEEFLEYVLSVINARRIEIRRGRGRSRRIHSPDLQLPHPAPKRFKQDTCL</sequence>
<keyword evidence="3" id="KW-1185">Reference proteome</keyword>
<dbReference type="Proteomes" id="UP000762676">
    <property type="component" value="Unassembled WGS sequence"/>
</dbReference>
<evidence type="ECO:0000313" key="3">
    <source>
        <dbReference type="Proteomes" id="UP000762676"/>
    </source>
</evidence>
<gene>
    <name evidence="2" type="ORF">ElyMa_005422000</name>
</gene>
<dbReference type="AlphaFoldDB" id="A0AAV4EJ18"/>
<feature type="region of interest" description="Disordered" evidence="1">
    <location>
        <begin position="103"/>
        <end position="125"/>
    </location>
</feature>
<accession>A0AAV4EJ18</accession>
<comment type="caution">
    <text evidence="2">The sequence shown here is derived from an EMBL/GenBank/DDBJ whole genome shotgun (WGS) entry which is preliminary data.</text>
</comment>
<proteinExistence type="predicted"/>
<name>A0AAV4EJ18_9GAST</name>
<evidence type="ECO:0000256" key="1">
    <source>
        <dbReference type="SAM" id="MobiDB-lite"/>
    </source>
</evidence>
<reference evidence="2 3" key="1">
    <citation type="journal article" date="2021" name="Elife">
        <title>Chloroplast acquisition without the gene transfer in kleptoplastic sea slugs, Plakobranchus ocellatus.</title>
        <authorList>
            <person name="Maeda T."/>
            <person name="Takahashi S."/>
            <person name="Yoshida T."/>
            <person name="Shimamura S."/>
            <person name="Takaki Y."/>
            <person name="Nagai Y."/>
            <person name="Toyoda A."/>
            <person name="Suzuki Y."/>
            <person name="Arimoto A."/>
            <person name="Ishii H."/>
            <person name="Satoh N."/>
            <person name="Nishiyama T."/>
            <person name="Hasebe M."/>
            <person name="Maruyama T."/>
            <person name="Minagawa J."/>
            <person name="Obokata J."/>
            <person name="Shigenobu S."/>
        </authorList>
    </citation>
    <scope>NUCLEOTIDE SEQUENCE [LARGE SCALE GENOMIC DNA]</scope>
</reference>
<protein>
    <submittedName>
        <fullName evidence="2">Gag-like protein</fullName>
    </submittedName>
</protein>
<dbReference type="EMBL" id="BMAT01010806">
    <property type="protein sequence ID" value="GFR61057.1"/>
    <property type="molecule type" value="Genomic_DNA"/>
</dbReference>
<organism evidence="2 3">
    <name type="scientific">Elysia marginata</name>
    <dbReference type="NCBI Taxonomy" id="1093978"/>
    <lineage>
        <taxon>Eukaryota</taxon>
        <taxon>Metazoa</taxon>
        <taxon>Spiralia</taxon>
        <taxon>Lophotrochozoa</taxon>
        <taxon>Mollusca</taxon>
        <taxon>Gastropoda</taxon>
        <taxon>Heterobranchia</taxon>
        <taxon>Euthyneura</taxon>
        <taxon>Panpulmonata</taxon>
        <taxon>Sacoglossa</taxon>
        <taxon>Placobranchoidea</taxon>
        <taxon>Plakobranchidae</taxon>
        <taxon>Elysia</taxon>
    </lineage>
</organism>
<evidence type="ECO:0000313" key="2">
    <source>
        <dbReference type="EMBL" id="GFR61057.1"/>
    </source>
</evidence>